<dbReference type="SUPFAM" id="SSF52218">
    <property type="entry name" value="Flavoproteins"/>
    <property type="match status" value="1"/>
</dbReference>
<keyword evidence="3" id="KW-1185">Reference proteome</keyword>
<comment type="caution">
    <text evidence="2">The sequence shown here is derived from an EMBL/GenBank/DDBJ whole genome shotgun (WGS) entry which is preliminary data.</text>
</comment>
<feature type="domain" description="NADPH-dependent FMN reductase-like" evidence="1">
    <location>
        <begin position="7"/>
        <end position="150"/>
    </location>
</feature>
<evidence type="ECO:0000259" key="1">
    <source>
        <dbReference type="Pfam" id="PF03358"/>
    </source>
</evidence>
<dbReference type="PANTHER" id="PTHR30543:SF21">
    <property type="entry name" value="NAD(P)H-DEPENDENT FMN REDUCTASE LOT6"/>
    <property type="match status" value="1"/>
</dbReference>
<dbReference type="Gene3D" id="3.40.50.360">
    <property type="match status" value="1"/>
</dbReference>
<evidence type="ECO:0000313" key="2">
    <source>
        <dbReference type="EMBL" id="GAA3390266.1"/>
    </source>
</evidence>
<dbReference type="InterPro" id="IPR005025">
    <property type="entry name" value="FMN_Rdtase-like_dom"/>
</dbReference>
<organism evidence="2 3">
    <name type="scientific">Cryptosporangium minutisporangium</name>
    <dbReference type="NCBI Taxonomy" id="113569"/>
    <lineage>
        <taxon>Bacteria</taxon>
        <taxon>Bacillati</taxon>
        <taxon>Actinomycetota</taxon>
        <taxon>Actinomycetes</taxon>
        <taxon>Cryptosporangiales</taxon>
        <taxon>Cryptosporangiaceae</taxon>
        <taxon>Cryptosporangium</taxon>
    </lineage>
</organism>
<proteinExistence type="predicted"/>
<dbReference type="PANTHER" id="PTHR30543">
    <property type="entry name" value="CHROMATE REDUCTASE"/>
    <property type="match status" value="1"/>
</dbReference>
<evidence type="ECO:0000313" key="3">
    <source>
        <dbReference type="Proteomes" id="UP001501676"/>
    </source>
</evidence>
<protein>
    <submittedName>
        <fullName evidence="2">NAD(P)H-dependent oxidoreductase</fullName>
    </submittedName>
</protein>
<reference evidence="3" key="1">
    <citation type="journal article" date="2019" name="Int. J. Syst. Evol. Microbiol.">
        <title>The Global Catalogue of Microorganisms (GCM) 10K type strain sequencing project: providing services to taxonomists for standard genome sequencing and annotation.</title>
        <authorList>
            <consortium name="The Broad Institute Genomics Platform"/>
            <consortium name="The Broad Institute Genome Sequencing Center for Infectious Disease"/>
            <person name="Wu L."/>
            <person name="Ma J."/>
        </authorList>
    </citation>
    <scope>NUCLEOTIDE SEQUENCE [LARGE SCALE GENOMIC DNA]</scope>
    <source>
        <strain evidence="3">JCM 9458</strain>
    </source>
</reference>
<dbReference type="InterPro" id="IPR029039">
    <property type="entry name" value="Flavoprotein-like_sf"/>
</dbReference>
<dbReference type="Proteomes" id="UP001501676">
    <property type="component" value="Unassembled WGS sequence"/>
</dbReference>
<dbReference type="EMBL" id="BAAAYN010000027">
    <property type="protein sequence ID" value="GAA3390266.1"/>
    <property type="molecule type" value="Genomic_DNA"/>
</dbReference>
<dbReference type="InterPro" id="IPR050712">
    <property type="entry name" value="NAD(P)H-dep_reductase"/>
</dbReference>
<gene>
    <name evidence="2" type="ORF">GCM10020369_43590</name>
</gene>
<dbReference type="Pfam" id="PF03358">
    <property type="entry name" value="FMN_red"/>
    <property type="match status" value="1"/>
</dbReference>
<dbReference type="RefSeq" id="WP_345730020.1">
    <property type="nucleotide sequence ID" value="NZ_BAAAYN010000027.1"/>
</dbReference>
<name>A0ABP6T2Y9_9ACTN</name>
<accession>A0ABP6T2Y9</accession>
<sequence length="197" mass="21636">MESDALRVAVIAGSTRPDRKSGGIARWVLERAAPLPAEFTLVDLVDHPLPFLDEPLPAIFESYSRPHTRSWSALIDSFDAYVFVVPEYNRSIPAVLKNALDYLHAEWRDKAAGFVGYGADAFGARAVEHLRLVMGELQVADVRAHVLLSASTDFTPDGRPRPPEHAEAQLETMLGQVLAWGTALRGLRVPTVAQVAR</sequence>